<dbReference type="PANTHER" id="PTHR36766:SF30">
    <property type="entry name" value="TIR-NBS TYPE DISEASE RESISTANCE PROTEIN-RELATED"/>
    <property type="match status" value="1"/>
</dbReference>
<name>A0ABR2C8P1_9ROSI</name>
<comment type="caution">
    <text evidence="3">The sequence shown here is derived from an EMBL/GenBank/DDBJ whole genome shotgun (WGS) entry which is preliminary data.</text>
</comment>
<dbReference type="Proteomes" id="UP001472677">
    <property type="component" value="Unassembled WGS sequence"/>
</dbReference>
<evidence type="ECO:0000313" key="3">
    <source>
        <dbReference type="EMBL" id="KAK8515111.1"/>
    </source>
</evidence>
<dbReference type="InterPro" id="IPR032675">
    <property type="entry name" value="LRR_dom_sf"/>
</dbReference>
<organism evidence="3 4">
    <name type="scientific">Hibiscus sabdariffa</name>
    <name type="common">roselle</name>
    <dbReference type="NCBI Taxonomy" id="183260"/>
    <lineage>
        <taxon>Eukaryota</taxon>
        <taxon>Viridiplantae</taxon>
        <taxon>Streptophyta</taxon>
        <taxon>Embryophyta</taxon>
        <taxon>Tracheophyta</taxon>
        <taxon>Spermatophyta</taxon>
        <taxon>Magnoliopsida</taxon>
        <taxon>eudicotyledons</taxon>
        <taxon>Gunneridae</taxon>
        <taxon>Pentapetalae</taxon>
        <taxon>rosids</taxon>
        <taxon>malvids</taxon>
        <taxon>Malvales</taxon>
        <taxon>Malvaceae</taxon>
        <taxon>Malvoideae</taxon>
        <taxon>Hibiscus</taxon>
    </lineage>
</organism>
<proteinExistence type="predicted"/>
<evidence type="ECO:0000313" key="4">
    <source>
        <dbReference type="Proteomes" id="UP001472677"/>
    </source>
</evidence>
<protein>
    <submittedName>
        <fullName evidence="3">Uncharacterized protein</fullName>
    </submittedName>
</protein>
<dbReference type="SUPFAM" id="SSF52058">
    <property type="entry name" value="L domain-like"/>
    <property type="match status" value="2"/>
</dbReference>
<dbReference type="PANTHER" id="PTHR36766">
    <property type="entry name" value="PLANT BROAD-SPECTRUM MILDEW RESISTANCE PROTEIN RPW8"/>
    <property type="match status" value="1"/>
</dbReference>
<keyword evidence="1" id="KW-0611">Plant defense</keyword>
<feature type="region of interest" description="Disordered" evidence="2">
    <location>
        <begin position="547"/>
        <end position="573"/>
    </location>
</feature>
<sequence length="573" mass="64300">MEQLWNENHEGLVNLRKIDLLSCKNLRGIPNLSGAINLKLLGCRSCKSLDELPCLNDLASLERLELSGCKDLCGIPNLSGAINLKILDCSLCKSLDALPGLNHLTSLERLNLSSCKNLREIPNLSGAINLKILECRSCKSLDAIPDLNHLASLERLDLSGCKNLRRIPNLSGANNLKILDCSSCKSLDALLGLSGLASLESLDLSDCKNLRTIPNLLGATNLKILCCNQCESLVELPCLNHLTSLKTLQFEGCYSLKNFPELDLSNTDIEEVFDSIRHLVRLRELRLRNSKVKIVSSNISELKYLHTLDLGCCKGLKSFSELPRYLRWLDASDCTSLEKVSFTDNNDSCDDANEENIFMLFSNCKSLNQDSIHNIEANAMLQIKFLAQRWERREQRRGSNVQKKLFCCFSGNVISANQFDYQSVDSSLELEIAPNQCSESRRALAFAICLVANLRCENRGLAFFCKYQLRVTGEEEFKECRLDIHERQSFRGDHVFILFSEDMVIIDENYKEASFEFDVKYVNGEEIEGGDNKVKKCGVQVLYFGKDHGGSATNKRKFSYDGEEGDGGPKRVK</sequence>
<reference evidence="3 4" key="1">
    <citation type="journal article" date="2024" name="G3 (Bethesda)">
        <title>Genome assembly of Hibiscus sabdariffa L. provides insights into metabolisms of medicinal natural products.</title>
        <authorList>
            <person name="Kim T."/>
        </authorList>
    </citation>
    <scope>NUCLEOTIDE SEQUENCE [LARGE SCALE GENOMIC DNA]</scope>
    <source>
        <strain evidence="3">TK-2024</strain>
        <tissue evidence="3">Old leaves</tissue>
    </source>
</reference>
<evidence type="ECO:0000256" key="1">
    <source>
        <dbReference type="ARBA" id="ARBA00022821"/>
    </source>
</evidence>
<dbReference type="EMBL" id="JBBPBM010000065">
    <property type="protein sequence ID" value="KAK8515111.1"/>
    <property type="molecule type" value="Genomic_DNA"/>
</dbReference>
<dbReference type="Gene3D" id="3.80.10.10">
    <property type="entry name" value="Ribonuclease Inhibitor"/>
    <property type="match status" value="3"/>
</dbReference>
<gene>
    <name evidence="3" type="ORF">V6N12_001271</name>
</gene>
<evidence type="ECO:0000256" key="2">
    <source>
        <dbReference type="SAM" id="MobiDB-lite"/>
    </source>
</evidence>
<accession>A0ABR2C8P1</accession>
<keyword evidence="4" id="KW-1185">Reference proteome</keyword>